<dbReference type="Proteomes" id="UP000235388">
    <property type="component" value="Unassembled WGS sequence"/>
</dbReference>
<protein>
    <submittedName>
        <fullName evidence="1">Uncharacterized protein</fullName>
    </submittedName>
</protein>
<keyword evidence="2" id="KW-1185">Reference proteome</keyword>
<reference evidence="1 2" key="1">
    <citation type="submission" date="2017-11" db="EMBL/GenBank/DDBJ databases">
        <title>De novo assembly and phasing of dikaryotic genomes from two isolates of Puccinia coronata f. sp. avenae, the causal agent of oat crown rust.</title>
        <authorList>
            <person name="Miller M.E."/>
            <person name="Zhang Y."/>
            <person name="Omidvar V."/>
            <person name="Sperschneider J."/>
            <person name="Schwessinger B."/>
            <person name="Raley C."/>
            <person name="Palmer J.M."/>
            <person name="Garnica D."/>
            <person name="Upadhyaya N."/>
            <person name="Rathjen J."/>
            <person name="Taylor J.M."/>
            <person name="Park R.F."/>
            <person name="Dodds P.N."/>
            <person name="Hirsch C.D."/>
            <person name="Kianian S.F."/>
            <person name="Figueroa M."/>
        </authorList>
    </citation>
    <scope>NUCLEOTIDE SEQUENCE [LARGE SCALE GENOMIC DNA]</scope>
    <source>
        <strain evidence="1">12NC29</strain>
    </source>
</reference>
<name>A0A2N5SQ02_9BASI</name>
<dbReference type="AlphaFoldDB" id="A0A2N5SQ02"/>
<evidence type="ECO:0000313" key="1">
    <source>
        <dbReference type="EMBL" id="PLW15339.1"/>
    </source>
</evidence>
<sequence length="364" mass="40592">MLTIRSDSLEPRPPQSVLVQVLRQPLDRPGSGPTACQSLAKIIDQPTSVMTIHPSGGRLTPHVHADDCAYNNMSQSSSLLTVCLLKQLSADQPPRSVNRFHLNSKLAYSSTQLPLLLYSQPFIMLPQPNRDQALLQSFLGDLAKSCFWSTLIRPLVFLVLTFQLRHSHQFDCSSAKLLNHLELLFHKSSNQIGASLPAPSPKSLKSIRAPLAPRRFRSARGFKCSTLVDPSDSSILHQHCPSPSHLLRSNSNPSRPLSRAGIFIPSSSKRISPLELQRHAARAQSQMQRSAFCPAEDSLDGDQRHLRYYFVNAYREKLFSPCTPVIPTFSPPSTWQCVATGIDDDEELEPLEDLLDWDSSTRLN</sequence>
<organism evidence="1 2">
    <name type="scientific">Puccinia coronata f. sp. avenae</name>
    <dbReference type="NCBI Taxonomy" id="200324"/>
    <lineage>
        <taxon>Eukaryota</taxon>
        <taxon>Fungi</taxon>
        <taxon>Dikarya</taxon>
        <taxon>Basidiomycota</taxon>
        <taxon>Pucciniomycotina</taxon>
        <taxon>Pucciniomycetes</taxon>
        <taxon>Pucciniales</taxon>
        <taxon>Pucciniaceae</taxon>
        <taxon>Puccinia</taxon>
    </lineage>
</organism>
<accession>A0A2N5SQ02</accession>
<proteinExistence type="predicted"/>
<gene>
    <name evidence="1" type="ORF">PCANC_13689</name>
</gene>
<dbReference type="OrthoDB" id="2507423at2759"/>
<evidence type="ECO:0000313" key="2">
    <source>
        <dbReference type="Proteomes" id="UP000235388"/>
    </source>
</evidence>
<comment type="caution">
    <text evidence="1">The sequence shown here is derived from an EMBL/GenBank/DDBJ whole genome shotgun (WGS) entry which is preliminary data.</text>
</comment>
<dbReference type="EMBL" id="PGCJ01000898">
    <property type="protein sequence ID" value="PLW15339.1"/>
    <property type="molecule type" value="Genomic_DNA"/>
</dbReference>